<dbReference type="InterPro" id="IPR001787">
    <property type="entry name" value="Ribosomal_bL21"/>
</dbReference>
<dbReference type="SUPFAM" id="SSF141091">
    <property type="entry name" value="L21p-like"/>
    <property type="match status" value="1"/>
</dbReference>
<dbReference type="HAMAP" id="MF_01363">
    <property type="entry name" value="Ribosomal_bL21"/>
    <property type="match status" value="1"/>
</dbReference>
<dbReference type="PANTHER" id="PTHR21349:SF0">
    <property type="entry name" value="LARGE RIBOSOMAL SUBUNIT PROTEIN BL21M"/>
    <property type="match status" value="1"/>
</dbReference>
<organism evidence="6 7">
    <name type="scientific">Metamycoplasma gateae</name>
    <dbReference type="NCBI Taxonomy" id="35769"/>
    <lineage>
        <taxon>Bacteria</taxon>
        <taxon>Bacillati</taxon>
        <taxon>Mycoplasmatota</taxon>
        <taxon>Mycoplasmoidales</taxon>
        <taxon>Metamycoplasmataceae</taxon>
        <taxon>Metamycoplasma</taxon>
    </lineage>
</organism>
<keyword evidence="2 4" id="KW-0689">Ribosomal protein</keyword>
<dbReference type="InterPro" id="IPR036164">
    <property type="entry name" value="bL21-like_sf"/>
</dbReference>
<comment type="subunit">
    <text evidence="4">Part of the 50S ribosomal subunit. Contacts protein L20.</text>
</comment>
<keyword evidence="4 5" id="KW-0699">rRNA-binding</keyword>
<evidence type="ECO:0000313" key="6">
    <source>
        <dbReference type="EMBL" id="WVN21472.1"/>
    </source>
</evidence>
<evidence type="ECO:0000256" key="5">
    <source>
        <dbReference type="RuleBase" id="RU000562"/>
    </source>
</evidence>
<dbReference type="EMBL" id="CP143578">
    <property type="protein sequence ID" value="WVN21472.1"/>
    <property type="molecule type" value="Genomic_DNA"/>
</dbReference>
<dbReference type="NCBIfam" id="TIGR00061">
    <property type="entry name" value="L21"/>
    <property type="match status" value="1"/>
</dbReference>
<reference evidence="6" key="1">
    <citation type="submission" date="2024-01" db="EMBL/GenBank/DDBJ databases">
        <title>Complete genome sequence of Mycoplasma gateae strain 3700.</title>
        <authorList>
            <person name="Spergser J."/>
        </authorList>
    </citation>
    <scope>NUCLEOTIDE SEQUENCE [LARGE SCALE GENOMIC DNA]</scope>
    <source>
        <strain evidence="6">3700</strain>
    </source>
</reference>
<evidence type="ECO:0000256" key="4">
    <source>
        <dbReference type="HAMAP-Rule" id="MF_01363"/>
    </source>
</evidence>
<dbReference type="InterPro" id="IPR028909">
    <property type="entry name" value="bL21-like"/>
</dbReference>
<name>A0ABZ2AL24_9BACT</name>
<dbReference type="Pfam" id="PF00829">
    <property type="entry name" value="Ribosomal_L21p"/>
    <property type="match status" value="1"/>
</dbReference>
<protein>
    <recommendedName>
        <fullName evidence="4">Large ribosomal subunit protein bL21</fullName>
    </recommendedName>
</protein>
<evidence type="ECO:0000313" key="7">
    <source>
        <dbReference type="Proteomes" id="UP001431935"/>
    </source>
</evidence>
<dbReference type="GO" id="GO:0005840">
    <property type="term" value="C:ribosome"/>
    <property type="evidence" value="ECO:0007669"/>
    <property type="project" value="UniProtKB-KW"/>
</dbReference>
<keyword evidence="3 4" id="KW-0687">Ribonucleoprotein</keyword>
<evidence type="ECO:0000256" key="2">
    <source>
        <dbReference type="ARBA" id="ARBA00022980"/>
    </source>
</evidence>
<gene>
    <name evidence="4 6" type="primary">rplU</name>
    <name evidence="6" type="ORF">V2E26_00510</name>
</gene>
<accession>A0ABZ2AL24</accession>
<evidence type="ECO:0000256" key="1">
    <source>
        <dbReference type="ARBA" id="ARBA00008563"/>
    </source>
</evidence>
<dbReference type="RefSeq" id="WP_330463508.1">
    <property type="nucleotide sequence ID" value="NZ_CP143578.1"/>
</dbReference>
<dbReference type="Proteomes" id="UP001431935">
    <property type="component" value="Chromosome"/>
</dbReference>
<comment type="function">
    <text evidence="4 5">This protein binds to 23S rRNA in the presence of protein L20.</text>
</comment>
<evidence type="ECO:0000256" key="3">
    <source>
        <dbReference type="ARBA" id="ARBA00023274"/>
    </source>
</evidence>
<comment type="similarity">
    <text evidence="1 4 5">Belongs to the bacterial ribosomal protein bL21 family.</text>
</comment>
<keyword evidence="7" id="KW-1185">Reference proteome</keyword>
<dbReference type="PANTHER" id="PTHR21349">
    <property type="entry name" value="50S RIBOSOMAL PROTEIN L21"/>
    <property type="match status" value="1"/>
</dbReference>
<keyword evidence="4 5" id="KW-0694">RNA-binding</keyword>
<proteinExistence type="inferred from homology"/>
<sequence length="100" mass="11383">MFAIIETGGKQLIVKKGDIIYIEKIEGNEGETVLFDKVLAVEDKIGTPYLEKFSVLGTIEKQGKAKKIVVYRHNAKSTHKRKLGHRQPYTKVQITEIKEK</sequence>